<sequence length="155" mass="17155">MWQQGASRSYIEDPNAEIPDSNEPVSRRSFLILRCIQAAILVVCLIALAGMERHPDGRSSWLPLLVQAAIFIDFRLFSRIHAQPTPTRAEKTRSLVSLGVVIAWAILQVLLVLRVFGTPSAADAWLLGAGLGIVVVPAFVFTAQRARYFRWKATA</sequence>
<keyword evidence="3" id="KW-1185">Reference proteome</keyword>
<comment type="caution">
    <text evidence="2">The sequence shown here is derived from an EMBL/GenBank/DDBJ whole genome shotgun (WGS) entry which is preliminary data.</text>
</comment>
<dbReference type="Proteomes" id="UP001501594">
    <property type="component" value="Unassembled WGS sequence"/>
</dbReference>
<feature type="transmembrane region" description="Helical" evidence="1">
    <location>
        <begin position="31"/>
        <end position="49"/>
    </location>
</feature>
<name>A0ABP8DZC4_9MICO</name>
<reference evidence="3" key="1">
    <citation type="journal article" date="2019" name="Int. J. Syst. Evol. Microbiol.">
        <title>The Global Catalogue of Microorganisms (GCM) 10K type strain sequencing project: providing services to taxonomists for standard genome sequencing and annotation.</title>
        <authorList>
            <consortium name="The Broad Institute Genomics Platform"/>
            <consortium name="The Broad Institute Genome Sequencing Center for Infectious Disease"/>
            <person name="Wu L."/>
            <person name="Ma J."/>
        </authorList>
    </citation>
    <scope>NUCLEOTIDE SEQUENCE [LARGE SCALE GENOMIC DNA]</scope>
    <source>
        <strain evidence="3">JCM 17442</strain>
    </source>
</reference>
<gene>
    <name evidence="2" type="ORF">GCM10022256_09180</name>
</gene>
<protein>
    <submittedName>
        <fullName evidence="2">Uncharacterized protein</fullName>
    </submittedName>
</protein>
<organism evidence="2 3">
    <name type="scientific">Frondihabitans peucedani</name>
    <dbReference type="NCBI Taxonomy" id="598626"/>
    <lineage>
        <taxon>Bacteria</taxon>
        <taxon>Bacillati</taxon>
        <taxon>Actinomycetota</taxon>
        <taxon>Actinomycetes</taxon>
        <taxon>Micrococcales</taxon>
        <taxon>Microbacteriaceae</taxon>
        <taxon>Frondihabitans</taxon>
    </lineage>
</organism>
<proteinExistence type="predicted"/>
<dbReference type="EMBL" id="BAABAU010000001">
    <property type="protein sequence ID" value="GAA4265306.1"/>
    <property type="molecule type" value="Genomic_DNA"/>
</dbReference>
<evidence type="ECO:0000256" key="1">
    <source>
        <dbReference type="SAM" id="Phobius"/>
    </source>
</evidence>
<keyword evidence="1" id="KW-0472">Membrane</keyword>
<accession>A0ABP8DZC4</accession>
<evidence type="ECO:0000313" key="2">
    <source>
        <dbReference type="EMBL" id="GAA4265306.1"/>
    </source>
</evidence>
<feature type="transmembrane region" description="Helical" evidence="1">
    <location>
        <begin position="61"/>
        <end position="82"/>
    </location>
</feature>
<keyword evidence="1" id="KW-1133">Transmembrane helix</keyword>
<keyword evidence="1" id="KW-0812">Transmembrane</keyword>
<feature type="transmembrane region" description="Helical" evidence="1">
    <location>
        <begin position="125"/>
        <end position="143"/>
    </location>
</feature>
<evidence type="ECO:0000313" key="3">
    <source>
        <dbReference type="Proteomes" id="UP001501594"/>
    </source>
</evidence>
<feature type="transmembrane region" description="Helical" evidence="1">
    <location>
        <begin position="94"/>
        <end position="113"/>
    </location>
</feature>